<gene>
    <name evidence="1" type="ORF">GPM918_LOCUS24851</name>
    <name evidence="2" type="ORF">SRO942_LOCUS24855</name>
</gene>
<accession>A0A814Y4M0</accession>
<reference evidence="1" key="1">
    <citation type="submission" date="2021-02" db="EMBL/GenBank/DDBJ databases">
        <authorList>
            <person name="Nowell W R."/>
        </authorList>
    </citation>
    <scope>NUCLEOTIDE SEQUENCE</scope>
</reference>
<protein>
    <submittedName>
        <fullName evidence="1">Uncharacterized protein</fullName>
    </submittedName>
</protein>
<evidence type="ECO:0000313" key="2">
    <source>
        <dbReference type="EMBL" id="CAF3987494.1"/>
    </source>
</evidence>
<dbReference type="Proteomes" id="UP000681722">
    <property type="component" value="Unassembled WGS sequence"/>
</dbReference>
<comment type="caution">
    <text evidence="1">The sequence shown here is derived from an EMBL/GenBank/DDBJ whole genome shotgun (WGS) entry which is preliminary data.</text>
</comment>
<dbReference type="Proteomes" id="UP000663829">
    <property type="component" value="Unassembled WGS sequence"/>
</dbReference>
<evidence type="ECO:0000313" key="3">
    <source>
        <dbReference type="Proteomes" id="UP000663829"/>
    </source>
</evidence>
<evidence type="ECO:0000313" key="1">
    <source>
        <dbReference type="EMBL" id="CAF1224396.1"/>
    </source>
</evidence>
<organism evidence="1 3">
    <name type="scientific">Didymodactylos carnosus</name>
    <dbReference type="NCBI Taxonomy" id="1234261"/>
    <lineage>
        <taxon>Eukaryota</taxon>
        <taxon>Metazoa</taxon>
        <taxon>Spiralia</taxon>
        <taxon>Gnathifera</taxon>
        <taxon>Rotifera</taxon>
        <taxon>Eurotatoria</taxon>
        <taxon>Bdelloidea</taxon>
        <taxon>Philodinida</taxon>
        <taxon>Philodinidae</taxon>
        <taxon>Didymodactylos</taxon>
    </lineage>
</organism>
<dbReference type="EMBL" id="CAJOBC010009418">
    <property type="protein sequence ID" value="CAF3987494.1"/>
    <property type="molecule type" value="Genomic_DNA"/>
</dbReference>
<dbReference type="EMBL" id="CAJNOQ010009414">
    <property type="protein sequence ID" value="CAF1224396.1"/>
    <property type="molecule type" value="Genomic_DNA"/>
</dbReference>
<keyword evidence="3" id="KW-1185">Reference proteome</keyword>
<name>A0A814Y4M0_9BILA</name>
<dbReference type="AlphaFoldDB" id="A0A814Y4M0"/>
<proteinExistence type="predicted"/>
<sequence>MYKQRAWPAEGAGDCPERWRRLVYSQDRLIIREETCHTCTPKWSIRCLSSCSMWHSDGTFDIRPLLSAGRAVKTTPIIK</sequence>